<reference evidence="12" key="1">
    <citation type="submission" date="2023-07" db="EMBL/GenBank/DDBJ databases">
        <title>draft genome sequence of fig (Ficus carica).</title>
        <authorList>
            <person name="Takahashi T."/>
            <person name="Nishimura K."/>
        </authorList>
    </citation>
    <scope>NUCLEOTIDE SEQUENCE</scope>
</reference>
<dbReference type="InterPro" id="IPR002121">
    <property type="entry name" value="HRDC_dom"/>
</dbReference>
<keyword evidence="3" id="KW-0540">Nuclease</keyword>
<evidence type="ECO:0000259" key="11">
    <source>
        <dbReference type="PROSITE" id="PS50967"/>
    </source>
</evidence>
<dbReference type="FunFam" id="3.30.420.10:FF:000065">
    <property type="entry name" value="Protein RRP6-like 2 isoform A"/>
    <property type="match status" value="1"/>
</dbReference>
<keyword evidence="13" id="KW-1185">Reference proteome</keyword>
<dbReference type="GO" id="GO:0071051">
    <property type="term" value="P:poly(A)-dependent snoRNA 3'-end processing"/>
    <property type="evidence" value="ECO:0007669"/>
    <property type="project" value="TreeGrafter"/>
</dbReference>
<dbReference type="SUPFAM" id="SSF53098">
    <property type="entry name" value="Ribonuclease H-like"/>
    <property type="match status" value="1"/>
</dbReference>
<comment type="caution">
    <text evidence="12">The sequence shown here is derived from an EMBL/GenBank/DDBJ whole genome shotgun (WGS) entry which is preliminary data.</text>
</comment>
<dbReference type="InterPro" id="IPR012588">
    <property type="entry name" value="Exosome-assoc_fac_Rrp6_N"/>
</dbReference>
<evidence type="ECO:0000313" key="13">
    <source>
        <dbReference type="Proteomes" id="UP001187192"/>
    </source>
</evidence>
<keyword evidence="4" id="KW-0378">Hydrolase</keyword>
<dbReference type="SMART" id="SM00474">
    <property type="entry name" value="35EXOc"/>
    <property type="match status" value="1"/>
</dbReference>
<feature type="region of interest" description="Disordered" evidence="10">
    <location>
        <begin position="151"/>
        <end position="176"/>
    </location>
</feature>
<dbReference type="SMART" id="SM00341">
    <property type="entry name" value="HRDC"/>
    <property type="match status" value="1"/>
</dbReference>
<comment type="subcellular location">
    <subcellularLocation>
        <location evidence="1">Nucleus</location>
    </subcellularLocation>
</comment>
<dbReference type="CDD" id="cd06147">
    <property type="entry name" value="Rrp6p_like_exo"/>
    <property type="match status" value="1"/>
</dbReference>
<dbReference type="Gene3D" id="3.30.420.10">
    <property type="entry name" value="Ribonuclease H-like superfamily/Ribonuclease H"/>
    <property type="match status" value="1"/>
</dbReference>
<evidence type="ECO:0000256" key="8">
    <source>
        <dbReference type="ARBA" id="ARBA00023242"/>
    </source>
</evidence>
<protein>
    <recommendedName>
        <fullName evidence="11">HRDC domain-containing protein</fullName>
    </recommendedName>
</protein>
<dbReference type="Pfam" id="PF00570">
    <property type="entry name" value="HRDC"/>
    <property type="match status" value="1"/>
</dbReference>
<gene>
    <name evidence="12" type="ORF">TIFTF001_033920</name>
</gene>
<evidence type="ECO:0000256" key="9">
    <source>
        <dbReference type="ARBA" id="ARBA00043957"/>
    </source>
</evidence>
<evidence type="ECO:0000256" key="1">
    <source>
        <dbReference type="ARBA" id="ARBA00004123"/>
    </source>
</evidence>
<dbReference type="InterPro" id="IPR036397">
    <property type="entry name" value="RNaseH_sf"/>
</dbReference>
<dbReference type="GO" id="GO:0071037">
    <property type="term" value="P:nuclear polyadenylation-dependent snRNA catabolic process"/>
    <property type="evidence" value="ECO:0007669"/>
    <property type="project" value="TreeGrafter"/>
</dbReference>
<dbReference type="GO" id="GO:0071044">
    <property type="term" value="P:histone mRNA catabolic process"/>
    <property type="evidence" value="ECO:0007669"/>
    <property type="project" value="TreeGrafter"/>
</dbReference>
<evidence type="ECO:0000256" key="10">
    <source>
        <dbReference type="SAM" id="MobiDB-lite"/>
    </source>
</evidence>
<feature type="region of interest" description="Disordered" evidence="10">
    <location>
        <begin position="841"/>
        <end position="892"/>
    </location>
</feature>
<dbReference type="Pfam" id="PF08066">
    <property type="entry name" value="PMC2NT"/>
    <property type="match status" value="1"/>
</dbReference>
<dbReference type="Pfam" id="PF01612">
    <property type="entry name" value="DNA_pol_A_exo1"/>
    <property type="match status" value="1"/>
</dbReference>
<dbReference type="PANTHER" id="PTHR12124:SF47">
    <property type="entry name" value="EXOSOME COMPONENT 10"/>
    <property type="match status" value="1"/>
</dbReference>
<comment type="similarity">
    <text evidence="9">Belongs to the exosome component 10/RRP6 family.</text>
</comment>
<sequence>MADDAMNVDHSKSSKAQSLRTLAKGPLASSVSKLSSQSRPIRSNKDFHFYYNFDEFRLPIQEIARKSQSMLESVGSSAHLWGKERAFPEDIDDAYDWLVDVNDDIFERVDMSLDEFQRLKNSNSSASASASASASVLEDDGFQLVSRKKKKGASQFQSRNDNDSNQELGVKVATRDKKITGPKPKVPFHIPTIRRPQEEFNIFVNNSNQPFEHVWLQRSEDGLRSFHPLEKLSVLDFVDKDIRHIEPVKPPSLESTSFNLVEEVKDLKKLAAKLRGVHEFAVDLEHNQYRSFQGLTCLIQISTRNEDFVIDALKLRIHIGPYLREVFKDPAKRKVMHGADRDIVWLQRDFGIYICNLFDTGQASRVLNLERNSLEYLLHHYCGITANKEYQNADWRLRPLPEEMLRYAREDTHYLLHIYDLMRIELFSMSKDSECPNTPLLEVYQRSYDICMQLYEKELLTEDSYLYIYGLQGAGLNAQQLAIVAGLCEWRDVVARAEDESTGYILPNKTLLEIAKQMPTTTSKLRRLVKSKHPYIEHNLVSVVSIITNSMLNASAFEAVEQYLKEGKASEENLVHNDDLEAAETAIATGESNSDGSAINNELSALPSTCLVVPGNVPSKLEKDGGGGFFTRARESRDGNIGSHGPVVLEESLAASEQRKEGSSTSTAFSDSLKVNGATVQVQKKPSRAFGALLGNVTTKKRLDSGIKVITKTLLAVPKMDFDKVIIQFHGSIAKLCKNNNVCMLLSARTHVHSYIREWFSWHGRRGLIISAFVTYHPVDLLKHDFVSLLKAREEVKLEQIRASVQFPFHSLSSIGGQSKTVTETPVTVFKVPPAAVASPAKGDTTVLQDDLNVKESRNGDFGAAKEDDDDDNDNNLAASVSEIDKDKPMSLSDLSSSFQQCFHSVNRNRKAREEDKSEESKQSIGLQLKPFDYEAARKEVIFGEKSKELGAGERSLHDSKAKKKSDKVCIPKDDEAGEFAQGRRRKAFPATGNRSATFR</sequence>
<dbReference type="Proteomes" id="UP001187192">
    <property type="component" value="Unassembled WGS sequence"/>
</dbReference>
<keyword evidence="8" id="KW-0539">Nucleus</keyword>
<name>A0AA88DZI1_FICCA</name>
<feature type="region of interest" description="Disordered" evidence="10">
    <location>
        <begin position="1"/>
        <end position="35"/>
    </location>
</feature>
<evidence type="ECO:0000256" key="4">
    <source>
        <dbReference type="ARBA" id="ARBA00022801"/>
    </source>
</evidence>
<dbReference type="InterPro" id="IPR049559">
    <property type="entry name" value="Rrp6p-like_exo"/>
</dbReference>
<dbReference type="GO" id="GO:0000467">
    <property type="term" value="P:exonucleolytic trimming to generate mature 3'-end of 5.8S rRNA from tricistronic rRNA transcript (SSU-rRNA, 5.8S rRNA, LSU-rRNA)"/>
    <property type="evidence" value="ECO:0007669"/>
    <property type="project" value="InterPro"/>
</dbReference>
<dbReference type="InterPro" id="IPR012337">
    <property type="entry name" value="RNaseH-like_sf"/>
</dbReference>
<dbReference type="GO" id="GO:0005730">
    <property type="term" value="C:nucleolus"/>
    <property type="evidence" value="ECO:0007669"/>
    <property type="project" value="TreeGrafter"/>
</dbReference>
<dbReference type="GO" id="GO:0071038">
    <property type="term" value="P:TRAMP-dependent tRNA surveillance pathway"/>
    <property type="evidence" value="ECO:0007669"/>
    <property type="project" value="TreeGrafter"/>
</dbReference>
<feature type="domain" description="HRDC" evidence="11">
    <location>
        <begin position="477"/>
        <end position="557"/>
    </location>
</feature>
<accession>A0AA88DZI1</accession>
<dbReference type="GO" id="GO:0080188">
    <property type="term" value="P:gene silencing by siRNA-directed DNA methylation"/>
    <property type="evidence" value="ECO:0007669"/>
    <property type="project" value="UniProtKB-ARBA"/>
</dbReference>
<dbReference type="GO" id="GO:0071035">
    <property type="term" value="P:nuclear polyadenylation-dependent rRNA catabolic process"/>
    <property type="evidence" value="ECO:0007669"/>
    <property type="project" value="TreeGrafter"/>
</dbReference>
<organism evidence="12 13">
    <name type="scientific">Ficus carica</name>
    <name type="common">Common fig</name>
    <dbReference type="NCBI Taxonomy" id="3494"/>
    <lineage>
        <taxon>Eukaryota</taxon>
        <taxon>Viridiplantae</taxon>
        <taxon>Streptophyta</taxon>
        <taxon>Embryophyta</taxon>
        <taxon>Tracheophyta</taxon>
        <taxon>Spermatophyta</taxon>
        <taxon>Magnoliopsida</taxon>
        <taxon>eudicotyledons</taxon>
        <taxon>Gunneridae</taxon>
        <taxon>Pentapetalae</taxon>
        <taxon>rosids</taxon>
        <taxon>fabids</taxon>
        <taxon>Rosales</taxon>
        <taxon>Moraceae</taxon>
        <taxon>Ficeae</taxon>
        <taxon>Ficus</taxon>
    </lineage>
</organism>
<feature type="compositionally biased region" description="Polar residues" evidence="10">
    <location>
        <begin position="154"/>
        <end position="167"/>
    </location>
</feature>
<dbReference type="SUPFAM" id="SSF47819">
    <property type="entry name" value="HRDC-like"/>
    <property type="match status" value="1"/>
</dbReference>
<keyword evidence="5" id="KW-0271">Exosome</keyword>
<dbReference type="Gene3D" id="1.10.150.80">
    <property type="entry name" value="HRDC domain"/>
    <property type="match status" value="1"/>
</dbReference>
<proteinExistence type="inferred from homology"/>
<dbReference type="GO" id="GO:0000175">
    <property type="term" value="F:3'-5'-RNA exonuclease activity"/>
    <property type="evidence" value="ECO:0007669"/>
    <property type="project" value="InterPro"/>
</dbReference>
<evidence type="ECO:0000256" key="2">
    <source>
        <dbReference type="ARBA" id="ARBA00022552"/>
    </source>
</evidence>
<dbReference type="GO" id="GO:0000176">
    <property type="term" value="C:nuclear exosome (RNase complex)"/>
    <property type="evidence" value="ECO:0007669"/>
    <property type="project" value="InterPro"/>
</dbReference>
<evidence type="ECO:0000256" key="3">
    <source>
        <dbReference type="ARBA" id="ARBA00022722"/>
    </source>
</evidence>
<keyword evidence="7" id="KW-0943">RNA-mediated gene silencing</keyword>
<evidence type="ECO:0000256" key="6">
    <source>
        <dbReference type="ARBA" id="ARBA00022839"/>
    </source>
</evidence>
<feature type="compositionally biased region" description="Basic and acidic residues" evidence="10">
    <location>
        <begin position="945"/>
        <end position="960"/>
    </location>
</feature>
<dbReference type="FunFam" id="1.10.150.80:FF:000001">
    <property type="entry name" value="Putative exosome component 10"/>
    <property type="match status" value="1"/>
</dbReference>
<dbReference type="PANTHER" id="PTHR12124">
    <property type="entry name" value="POLYMYOSITIS/SCLERODERMA AUTOANTIGEN-RELATED"/>
    <property type="match status" value="1"/>
</dbReference>
<evidence type="ECO:0000256" key="7">
    <source>
        <dbReference type="ARBA" id="ARBA00023158"/>
    </source>
</evidence>
<evidence type="ECO:0000256" key="5">
    <source>
        <dbReference type="ARBA" id="ARBA00022835"/>
    </source>
</evidence>
<dbReference type="InterPro" id="IPR044876">
    <property type="entry name" value="HRDC_dom_sf"/>
</dbReference>
<dbReference type="EMBL" id="BTGU01000197">
    <property type="protein sequence ID" value="GMN64841.1"/>
    <property type="molecule type" value="Genomic_DNA"/>
</dbReference>
<dbReference type="InterPro" id="IPR010997">
    <property type="entry name" value="HRDC-like_sf"/>
</dbReference>
<dbReference type="PROSITE" id="PS50967">
    <property type="entry name" value="HRDC"/>
    <property type="match status" value="1"/>
</dbReference>
<evidence type="ECO:0000313" key="12">
    <source>
        <dbReference type="EMBL" id="GMN64841.1"/>
    </source>
</evidence>
<dbReference type="InterPro" id="IPR045092">
    <property type="entry name" value="Rrp6-like"/>
</dbReference>
<dbReference type="GO" id="GO:0071036">
    <property type="term" value="P:nuclear polyadenylation-dependent snoRNA catabolic process"/>
    <property type="evidence" value="ECO:0007669"/>
    <property type="project" value="TreeGrafter"/>
</dbReference>
<dbReference type="GO" id="GO:0071039">
    <property type="term" value="P:nuclear polyadenylation-dependent CUT catabolic process"/>
    <property type="evidence" value="ECO:0007669"/>
    <property type="project" value="TreeGrafter"/>
</dbReference>
<dbReference type="GO" id="GO:0000166">
    <property type="term" value="F:nucleotide binding"/>
    <property type="evidence" value="ECO:0007669"/>
    <property type="project" value="InterPro"/>
</dbReference>
<feature type="region of interest" description="Disordered" evidence="10">
    <location>
        <begin position="945"/>
        <end position="1000"/>
    </location>
</feature>
<keyword evidence="2" id="KW-0698">rRNA processing</keyword>
<dbReference type="AlphaFoldDB" id="A0AA88DZI1"/>
<dbReference type="GO" id="GO:0003727">
    <property type="term" value="F:single-stranded RNA binding"/>
    <property type="evidence" value="ECO:0007669"/>
    <property type="project" value="TreeGrafter"/>
</dbReference>
<dbReference type="GO" id="GO:0071040">
    <property type="term" value="P:nuclear polyadenylation-dependent antisense transcript catabolic process"/>
    <property type="evidence" value="ECO:0007669"/>
    <property type="project" value="TreeGrafter"/>
</dbReference>
<dbReference type="InterPro" id="IPR002562">
    <property type="entry name" value="3'-5'_exonuclease_dom"/>
</dbReference>
<keyword evidence="6" id="KW-0269">Exonuclease</keyword>